<keyword evidence="2" id="KW-0812">Transmembrane</keyword>
<evidence type="ECO:0000256" key="2">
    <source>
        <dbReference type="ARBA" id="ARBA00022692"/>
    </source>
</evidence>
<dbReference type="Proteomes" id="UP001590951">
    <property type="component" value="Unassembled WGS sequence"/>
</dbReference>
<keyword evidence="4" id="KW-0472">Membrane</keyword>
<accession>A0ABR4AYN2</accession>
<sequence>MLYGTLPGTELYQSFVMTKICYDALPMPAFTTLQKRVFPVYFRLQSLLFLLTAATHPPYGPVSPCSPRLAIWHQWRWEEH</sequence>
<evidence type="ECO:0000256" key="3">
    <source>
        <dbReference type="ARBA" id="ARBA00022989"/>
    </source>
</evidence>
<reference evidence="6 7" key="1">
    <citation type="submission" date="2024-09" db="EMBL/GenBank/DDBJ databases">
        <title>Rethinking Asexuality: The Enigmatic Case of Functional Sexual Genes in Lepraria (Stereocaulaceae).</title>
        <authorList>
            <person name="Doellman M."/>
            <person name="Sun Y."/>
            <person name="Barcenas-Pena A."/>
            <person name="Lumbsch H.T."/>
            <person name="Grewe F."/>
        </authorList>
    </citation>
    <scope>NUCLEOTIDE SEQUENCE [LARGE SCALE GENOMIC DNA]</scope>
    <source>
        <strain evidence="6 7">Grewe 0041</strain>
    </source>
</reference>
<keyword evidence="7" id="KW-1185">Reference proteome</keyword>
<feature type="domain" description="TMEM205-like" evidence="5">
    <location>
        <begin position="1"/>
        <end position="75"/>
    </location>
</feature>
<proteinExistence type="predicted"/>
<name>A0ABR4AYN2_9LECA</name>
<comment type="subcellular location">
    <subcellularLocation>
        <location evidence="1">Membrane</location>
    </subcellularLocation>
</comment>
<evidence type="ECO:0000313" key="6">
    <source>
        <dbReference type="EMBL" id="KAL2050415.1"/>
    </source>
</evidence>
<keyword evidence="3" id="KW-1133">Transmembrane helix</keyword>
<dbReference type="Pfam" id="PF13664">
    <property type="entry name" value="DUF4149"/>
    <property type="match status" value="1"/>
</dbReference>
<organism evidence="6 7">
    <name type="scientific">Lepraria finkii</name>
    <dbReference type="NCBI Taxonomy" id="1340010"/>
    <lineage>
        <taxon>Eukaryota</taxon>
        <taxon>Fungi</taxon>
        <taxon>Dikarya</taxon>
        <taxon>Ascomycota</taxon>
        <taxon>Pezizomycotina</taxon>
        <taxon>Lecanoromycetes</taxon>
        <taxon>OSLEUM clade</taxon>
        <taxon>Lecanoromycetidae</taxon>
        <taxon>Lecanorales</taxon>
        <taxon>Lecanorineae</taxon>
        <taxon>Stereocaulaceae</taxon>
        <taxon>Lepraria</taxon>
    </lineage>
</organism>
<evidence type="ECO:0000313" key="7">
    <source>
        <dbReference type="Proteomes" id="UP001590951"/>
    </source>
</evidence>
<gene>
    <name evidence="6" type="ORF">ABVK25_009249</name>
</gene>
<dbReference type="EMBL" id="JBHFEH010000047">
    <property type="protein sequence ID" value="KAL2050415.1"/>
    <property type="molecule type" value="Genomic_DNA"/>
</dbReference>
<comment type="caution">
    <text evidence="6">The sequence shown here is derived from an EMBL/GenBank/DDBJ whole genome shotgun (WGS) entry which is preliminary data.</text>
</comment>
<evidence type="ECO:0000256" key="4">
    <source>
        <dbReference type="ARBA" id="ARBA00023136"/>
    </source>
</evidence>
<dbReference type="InterPro" id="IPR025423">
    <property type="entry name" value="TMEM205-like"/>
</dbReference>
<protein>
    <recommendedName>
        <fullName evidence="5">TMEM205-like domain-containing protein</fullName>
    </recommendedName>
</protein>
<evidence type="ECO:0000259" key="5">
    <source>
        <dbReference type="Pfam" id="PF13664"/>
    </source>
</evidence>
<evidence type="ECO:0000256" key="1">
    <source>
        <dbReference type="ARBA" id="ARBA00004370"/>
    </source>
</evidence>